<evidence type="ECO:0000256" key="7">
    <source>
        <dbReference type="SAM" id="Phobius"/>
    </source>
</evidence>
<keyword evidence="4 7" id="KW-0812">Transmembrane</keyword>
<dbReference type="SUPFAM" id="SSF103473">
    <property type="entry name" value="MFS general substrate transporter"/>
    <property type="match status" value="1"/>
</dbReference>
<feature type="transmembrane region" description="Helical" evidence="7">
    <location>
        <begin position="252"/>
        <end position="273"/>
    </location>
</feature>
<dbReference type="GO" id="GO:0005886">
    <property type="term" value="C:plasma membrane"/>
    <property type="evidence" value="ECO:0007669"/>
    <property type="project" value="UniProtKB-SubCell"/>
</dbReference>
<keyword evidence="2" id="KW-0813">Transport</keyword>
<dbReference type="PANTHER" id="PTHR43266">
    <property type="entry name" value="MACROLIDE-EFFLUX PROTEIN"/>
    <property type="match status" value="1"/>
</dbReference>
<keyword evidence="6 7" id="KW-0472">Membrane</keyword>
<accession>A0A931MHA0</accession>
<evidence type="ECO:0000256" key="1">
    <source>
        <dbReference type="ARBA" id="ARBA00004651"/>
    </source>
</evidence>
<dbReference type="NCBIfam" id="NF008397">
    <property type="entry name" value="PRK11195.1"/>
    <property type="match status" value="1"/>
</dbReference>
<evidence type="ECO:0000313" key="8">
    <source>
        <dbReference type="EMBL" id="MBG9388668.1"/>
    </source>
</evidence>
<comment type="caution">
    <text evidence="8">The sequence shown here is derived from an EMBL/GenBank/DDBJ whole genome shotgun (WGS) entry which is preliminary data.</text>
</comment>
<evidence type="ECO:0000313" key="9">
    <source>
        <dbReference type="Proteomes" id="UP000651050"/>
    </source>
</evidence>
<proteinExistence type="predicted"/>
<keyword evidence="5 7" id="KW-1133">Transmembrane helix</keyword>
<evidence type="ECO:0000256" key="3">
    <source>
        <dbReference type="ARBA" id="ARBA00022475"/>
    </source>
</evidence>
<sequence>MNPRRSLRWVVAGQFIGALADNALLLVALAILLERHAPAWNAPALRMVFYLSYVLLSAFAGAIADAWPKKRMLVAINLLKVGGCAVLLTGATPLLAYALIGIGAATHAPARYGILSEFTPEGELLAANAWMEIATVLALLMGTVWGSLLLQGGWGLALPAYGIASNAALTLGAAYVLAALCALPVRAAAASSPRALARPAALVREFAHSARTLWRDPVARVSLTATCVFWAAAAVLQFVILRWSVEQLGLTLAQAGLMQGAVAAGTIAGAAAAGKWIREDRALQTWPLGLALAAAVASMAAVASVPVAAALMLAVGAMSGLLLVPMNTVLQRRGLALMHPGQSIAVQNFSENLASLLALAAYGATRLQR</sequence>
<dbReference type="Proteomes" id="UP000651050">
    <property type="component" value="Unassembled WGS sequence"/>
</dbReference>
<dbReference type="InterPro" id="IPR011701">
    <property type="entry name" value="MFS"/>
</dbReference>
<dbReference type="GO" id="GO:0022857">
    <property type="term" value="F:transmembrane transporter activity"/>
    <property type="evidence" value="ECO:0007669"/>
    <property type="project" value="InterPro"/>
</dbReference>
<dbReference type="RefSeq" id="WP_196986516.1">
    <property type="nucleotide sequence ID" value="NZ_JADWYS010000001.1"/>
</dbReference>
<comment type="subcellular location">
    <subcellularLocation>
        <location evidence="1">Cell membrane</location>
        <topology evidence="1">Multi-pass membrane protein</topology>
    </subcellularLocation>
</comment>
<keyword evidence="3" id="KW-1003">Cell membrane</keyword>
<feature type="transmembrane region" description="Helical" evidence="7">
    <location>
        <begin position="160"/>
        <end position="185"/>
    </location>
</feature>
<dbReference type="AlphaFoldDB" id="A0A931MHA0"/>
<protein>
    <submittedName>
        <fullName evidence="8">Lysophospholipid transporter LplT</fullName>
    </submittedName>
</protein>
<feature type="transmembrane region" description="Helical" evidence="7">
    <location>
        <begin position="309"/>
        <end position="330"/>
    </location>
</feature>
<dbReference type="Gene3D" id="1.20.1250.20">
    <property type="entry name" value="MFS general substrate transporter like domains"/>
    <property type="match status" value="1"/>
</dbReference>
<dbReference type="Pfam" id="PF07690">
    <property type="entry name" value="MFS_1"/>
    <property type="match status" value="1"/>
</dbReference>
<evidence type="ECO:0000256" key="4">
    <source>
        <dbReference type="ARBA" id="ARBA00022692"/>
    </source>
</evidence>
<feature type="transmembrane region" description="Helical" evidence="7">
    <location>
        <begin position="7"/>
        <end position="32"/>
    </location>
</feature>
<dbReference type="InterPro" id="IPR036259">
    <property type="entry name" value="MFS_trans_sf"/>
</dbReference>
<feature type="transmembrane region" description="Helical" evidence="7">
    <location>
        <begin position="124"/>
        <end position="148"/>
    </location>
</feature>
<feature type="transmembrane region" description="Helical" evidence="7">
    <location>
        <begin position="221"/>
        <end position="240"/>
    </location>
</feature>
<organism evidence="8 9">
    <name type="scientific">Caenimonas aquaedulcis</name>
    <dbReference type="NCBI Taxonomy" id="2793270"/>
    <lineage>
        <taxon>Bacteria</taxon>
        <taxon>Pseudomonadati</taxon>
        <taxon>Pseudomonadota</taxon>
        <taxon>Betaproteobacteria</taxon>
        <taxon>Burkholderiales</taxon>
        <taxon>Comamonadaceae</taxon>
        <taxon>Caenimonas</taxon>
    </lineage>
</organism>
<dbReference type="EMBL" id="JADWYS010000001">
    <property type="protein sequence ID" value="MBG9388668.1"/>
    <property type="molecule type" value="Genomic_DNA"/>
</dbReference>
<evidence type="ECO:0000256" key="2">
    <source>
        <dbReference type="ARBA" id="ARBA00022448"/>
    </source>
</evidence>
<gene>
    <name evidence="8" type="primary">lplT</name>
    <name evidence="8" type="ORF">I5803_11605</name>
</gene>
<evidence type="ECO:0000256" key="6">
    <source>
        <dbReference type="ARBA" id="ARBA00023136"/>
    </source>
</evidence>
<feature type="transmembrane region" description="Helical" evidence="7">
    <location>
        <begin position="285"/>
        <end position="303"/>
    </location>
</feature>
<evidence type="ECO:0000256" key="5">
    <source>
        <dbReference type="ARBA" id="ARBA00022989"/>
    </source>
</evidence>
<name>A0A931MHA0_9BURK</name>
<dbReference type="PANTHER" id="PTHR43266:SF2">
    <property type="entry name" value="MAJOR FACILITATOR SUPERFAMILY (MFS) PROFILE DOMAIN-CONTAINING PROTEIN"/>
    <property type="match status" value="1"/>
</dbReference>
<keyword evidence="9" id="KW-1185">Reference proteome</keyword>
<reference evidence="8" key="1">
    <citation type="submission" date="2020-11" db="EMBL/GenBank/DDBJ databases">
        <title>Bacterial whole genome sequence for Caenimonas sp. DR4.4.</title>
        <authorList>
            <person name="Le V."/>
            <person name="Ko S.-R."/>
            <person name="Ahn C.-Y."/>
            <person name="Oh H.-M."/>
        </authorList>
    </citation>
    <scope>NUCLEOTIDE SEQUENCE</scope>
    <source>
        <strain evidence="8">DR4.4</strain>
    </source>
</reference>
<feature type="transmembrane region" description="Helical" evidence="7">
    <location>
        <begin position="44"/>
        <end position="64"/>
    </location>
</feature>